<keyword evidence="1" id="KW-0934">Plastid</keyword>
<protein>
    <submittedName>
        <fullName evidence="1">Uncharacterized protein</fullName>
    </submittedName>
</protein>
<dbReference type="GeneID" id="4783331"/>
<reference evidence="1" key="2">
    <citation type="journal article" date="2007" name="BMC Biol.">
        <title>A clade uniting the green algae Mesostigma viride and Chlorokybus atmophyticus represents the deepest branch of the Streptophyta in chloroplast genome-based phylogenies.</title>
        <authorList>
            <person name="Lemieux C."/>
            <person name="Otis C."/>
            <person name="Turmel M."/>
        </authorList>
    </citation>
    <scope>NUCLEOTIDE SEQUENCE [LARGE SCALE GENOMIC DNA]</scope>
    <source>
        <strain evidence="1">SAG 48.80</strain>
    </source>
</reference>
<organism evidence="1">
    <name type="scientific">Chlorokybus atmophyticus</name>
    <name type="common">Soil alga</name>
    <dbReference type="NCBI Taxonomy" id="3144"/>
    <lineage>
        <taxon>Eukaryota</taxon>
        <taxon>Viridiplantae</taxon>
        <taxon>Streptophyta</taxon>
        <taxon>Chlorokybophyceae</taxon>
        <taxon>Chlorokybales</taxon>
        <taxon>Chlorokybaceae</taxon>
        <taxon>Chlorokybus</taxon>
    </lineage>
</organism>
<evidence type="ECO:0000313" key="1">
    <source>
        <dbReference type="EMBL" id="ABM87986.1"/>
    </source>
</evidence>
<dbReference type="RefSeq" id="YP_001019155.1">
    <property type="nucleotide sequence ID" value="NC_008822.1"/>
</dbReference>
<dbReference type="EMBL" id="DQ422812">
    <property type="protein sequence ID" value="ABM87986.1"/>
    <property type="molecule type" value="Genomic_DNA"/>
</dbReference>
<keyword evidence="1" id="KW-0150">Chloroplast</keyword>
<reference evidence="1" key="1">
    <citation type="journal article" date="2006" name="Mol. Biol. Evol.">
        <title>The chloroplast genome sequence of Chara vulgaris sheds new light into the closest green algal relatives of land plants.</title>
        <authorList>
            <person name="Turmel M."/>
            <person name="Otis C."/>
            <person name="Lemieux C."/>
        </authorList>
    </citation>
    <scope>NUCLEOTIDE SEQUENCE</scope>
    <source>
        <strain evidence="1">SAG 48.80</strain>
    </source>
</reference>
<geneLocation type="chloroplast" evidence="1"/>
<sequence>MVVDKKDLNEVKISFKGVKIKKWGDTREEHLQCMINNKPHWFIEGRSIAILLGKDVGLLCLDVDDIELFNKTQPYVFELVQKESFKVRKFTGWSNGFKLIFEFPNKLKNVQINRANKNQIQIEFLTKKCTIFGVNGNKSYYKLERPFIKPSILFNNDIFLSWFETIN</sequence>
<proteinExistence type="predicted"/>
<name>A2CI64_CHLAT</name>
<gene>
    <name evidence="1" type="primary">orf167</name>
</gene>
<accession>A2CI64</accession>
<dbReference type="AlphaFoldDB" id="A2CI64"/>